<dbReference type="InterPro" id="IPR035914">
    <property type="entry name" value="Sperma_CUB_dom_sf"/>
</dbReference>
<dbReference type="SMART" id="SM00042">
    <property type="entry name" value="CUB"/>
    <property type="match status" value="1"/>
</dbReference>
<dbReference type="PANTHER" id="PTHR24251:SF50">
    <property type="entry name" value="ATTRACTIN-LIKE 1A"/>
    <property type="match status" value="1"/>
</dbReference>
<proteinExistence type="predicted"/>
<comment type="caution">
    <text evidence="7">The sequence shown here is derived from an EMBL/GenBank/DDBJ whole genome shotgun (WGS) entry which is preliminary data.</text>
</comment>
<organism evidence="7 8">
    <name type="scientific">Ataeniobius toweri</name>
    <dbReference type="NCBI Taxonomy" id="208326"/>
    <lineage>
        <taxon>Eukaryota</taxon>
        <taxon>Metazoa</taxon>
        <taxon>Chordata</taxon>
        <taxon>Craniata</taxon>
        <taxon>Vertebrata</taxon>
        <taxon>Euteleostomi</taxon>
        <taxon>Actinopterygii</taxon>
        <taxon>Neopterygii</taxon>
        <taxon>Teleostei</taxon>
        <taxon>Neoteleostei</taxon>
        <taxon>Acanthomorphata</taxon>
        <taxon>Ovalentaria</taxon>
        <taxon>Atherinomorphae</taxon>
        <taxon>Cyprinodontiformes</taxon>
        <taxon>Goodeidae</taxon>
        <taxon>Ataeniobius</taxon>
    </lineage>
</organism>
<dbReference type="InterPro" id="IPR002172">
    <property type="entry name" value="LDrepeatLR_classA_rpt"/>
</dbReference>
<dbReference type="Pfam" id="PF00629">
    <property type="entry name" value="MAM"/>
    <property type="match status" value="1"/>
</dbReference>
<dbReference type="SUPFAM" id="SSF57424">
    <property type="entry name" value="LDL receptor-like module"/>
    <property type="match status" value="1"/>
</dbReference>
<dbReference type="InterPro" id="IPR000859">
    <property type="entry name" value="CUB_dom"/>
</dbReference>
<dbReference type="InterPro" id="IPR023415">
    <property type="entry name" value="LDLR_class-A_CS"/>
</dbReference>
<dbReference type="InterPro" id="IPR036055">
    <property type="entry name" value="LDL_receptor-like_sf"/>
</dbReference>
<dbReference type="PANTHER" id="PTHR24251">
    <property type="entry name" value="OVOCHYMASE-RELATED"/>
    <property type="match status" value="1"/>
</dbReference>
<evidence type="ECO:0000259" key="5">
    <source>
        <dbReference type="PROSITE" id="PS01180"/>
    </source>
</evidence>
<feature type="domain" description="CUB" evidence="5">
    <location>
        <begin position="137"/>
        <end position="248"/>
    </location>
</feature>
<feature type="domain" description="MAM" evidence="6">
    <location>
        <begin position="34"/>
        <end position="116"/>
    </location>
</feature>
<evidence type="ECO:0000313" key="8">
    <source>
        <dbReference type="Proteomes" id="UP001345963"/>
    </source>
</evidence>
<evidence type="ECO:0000256" key="2">
    <source>
        <dbReference type="ARBA" id="ARBA00023157"/>
    </source>
</evidence>
<dbReference type="Pfam" id="PF00431">
    <property type="entry name" value="CUB"/>
    <property type="match status" value="1"/>
</dbReference>
<accession>A0ABU7BDR7</accession>
<keyword evidence="1" id="KW-0677">Repeat</keyword>
<evidence type="ECO:0000256" key="4">
    <source>
        <dbReference type="PROSITE-ProRule" id="PRU00124"/>
    </source>
</evidence>
<dbReference type="SUPFAM" id="SSF49899">
    <property type="entry name" value="Concanavalin A-like lectins/glucanases"/>
    <property type="match status" value="1"/>
</dbReference>
<dbReference type="SMART" id="SM00192">
    <property type="entry name" value="LDLa"/>
    <property type="match status" value="1"/>
</dbReference>
<keyword evidence="2 4" id="KW-1015">Disulfide bond</keyword>
<dbReference type="CDD" id="cd00112">
    <property type="entry name" value="LDLa"/>
    <property type="match status" value="1"/>
</dbReference>
<reference evidence="7 8" key="1">
    <citation type="submission" date="2021-07" db="EMBL/GenBank/DDBJ databases">
        <authorList>
            <person name="Palmer J.M."/>
        </authorList>
    </citation>
    <scope>NUCLEOTIDE SEQUENCE [LARGE SCALE GENOMIC DNA]</scope>
    <source>
        <strain evidence="7 8">AT_MEX2019</strain>
        <tissue evidence="7">Muscle</tissue>
    </source>
</reference>
<dbReference type="Pfam" id="PF00057">
    <property type="entry name" value="Ldl_recept_a"/>
    <property type="match status" value="1"/>
</dbReference>
<name>A0ABU7BDR7_9TELE</name>
<dbReference type="EMBL" id="JAHUTI010050658">
    <property type="protein sequence ID" value="MED6248747.1"/>
    <property type="molecule type" value="Genomic_DNA"/>
</dbReference>
<feature type="disulfide bond" evidence="4">
    <location>
        <begin position="257"/>
        <end position="269"/>
    </location>
</feature>
<sequence>MSGIYPACRSALWCESSEQTGCFSELTGKRVCRYHMFGEDVHRLRVLLSPLSSQPDADVIVLFQKDGNYGNTWNYGQVTLNLTSEAMVEFEALKKGGTWNDIALDDITLSSDPCGNAPPEPTNVPPPTTMPPIPADCGGPLDLWEPNSTFSSPNYPHSYGNMAKCLWTLHALQGQNIQLHFLDFDVEATYDMVEVRDGAGPNSTLMAVLTGSTGPAHDLFSTSNQMTVWFFTDSGGYGRGFRANFTSGVDLGSPAPCAAAQFQCQMGACIHGNGQCDGVVNCPDGSDEADC</sequence>
<gene>
    <name evidence="7" type="ORF">ATANTOWER_004442</name>
</gene>
<feature type="disulfide bond" evidence="4">
    <location>
        <begin position="264"/>
        <end position="282"/>
    </location>
</feature>
<dbReference type="CDD" id="cd00041">
    <property type="entry name" value="CUB"/>
    <property type="match status" value="1"/>
</dbReference>
<dbReference type="Gene3D" id="2.60.120.200">
    <property type="match status" value="1"/>
</dbReference>
<dbReference type="InterPro" id="IPR013320">
    <property type="entry name" value="ConA-like_dom_sf"/>
</dbReference>
<evidence type="ECO:0000256" key="3">
    <source>
        <dbReference type="PROSITE-ProRule" id="PRU00059"/>
    </source>
</evidence>
<evidence type="ECO:0000256" key="1">
    <source>
        <dbReference type="ARBA" id="ARBA00022737"/>
    </source>
</evidence>
<keyword evidence="8" id="KW-1185">Reference proteome</keyword>
<dbReference type="SUPFAM" id="SSF49854">
    <property type="entry name" value="Spermadhesin, CUB domain"/>
    <property type="match status" value="1"/>
</dbReference>
<comment type="caution">
    <text evidence="3">Lacks conserved residue(s) required for the propagation of feature annotation.</text>
</comment>
<evidence type="ECO:0000259" key="6">
    <source>
        <dbReference type="PROSITE" id="PS50060"/>
    </source>
</evidence>
<feature type="disulfide bond" evidence="4">
    <location>
        <begin position="276"/>
        <end position="291"/>
    </location>
</feature>
<dbReference type="PROSITE" id="PS50060">
    <property type="entry name" value="MAM_2"/>
    <property type="match status" value="1"/>
</dbReference>
<dbReference type="InterPro" id="IPR000998">
    <property type="entry name" value="MAM_dom"/>
</dbReference>
<feature type="non-terminal residue" evidence="7">
    <location>
        <position position="291"/>
    </location>
</feature>
<dbReference type="PROSITE" id="PS50068">
    <property type="entry name" value="LDLRA_2"/>
    <property type="match status" value="1"/>
</dbReference>
<dbReference type="PROSITE" id="PS01209">
    <property type="entry name" value="LDLRA_1"/>
    <property type="match status" value="1"/>
</dbReference>
<protein>
    <submittedName>
        <fullName evidence="7">Uncharacterized protein</fullName>
    </submittedName>
</protein>
<dbReference type="Gene3D" id="4.10.400.10">
    <property type="entry name" value="Low-density Lipoprotein Receptor"/>
    <property type="match status" value="1"/>
</dbReference>
<dbReference type="PROSITE" id="PS01180">
    <property type="entry name" value="CUB"/>
    <property type="match status" value="1"/>
</dbReference>
<dbReference type="Gene3D" id="2.60.120.290">
    <property type="entry name" value="Spermadhesin, CUB domain"/>
    <property type="match status" value="1"/>
</dbReference>
<evidence type="ECO:0000313" key="7">
    <source>
        <dbReference type="EMBL" id="MED6248747.1"/>
    </source>
</evidence>
<dbReference type="Proteomes" id="UP001345963">
    <property type="component" value="Unassembled WGS sequence"/>
</dbReference>